<protein>
    <submittedName>
        <fullName evidence="4">Ankyrin repeat domain-containing protein</fullName>
    </submittedName>
</protein>
<dbReference type="PANTHER" id="PTHR24198">
    <property type="entry name" value="ANKYRIN REPEAT AND PROTEIN KINASE DOMAIN-CONTAINING PROTEIN"/>
    <property type="match status" value="1"/>
</dbReference>
<evidence type="ECO:0000256" key="2">
    <source>
        <dbReference type="ARBA" id="ARBA00023043"/>
    </source>
</evidence>
<evidence type="ECO:0000256" key="3">
    <source>
        <dbReference type="PROSITE-ProRule" id="PRU00023"/>
    </source>
</evidence>
<dbReference type="RefSeq" id="WP_358358241.1">
    <property type="nucleotide sequence ID" value="NZ_JBEZFP010000077.1"/>
</dbReference>
<keyword evidence="5" id="KW-1185">Reference proteome</keyword>
<dbReference type="InterPro" id="IPR036770">
    <property type="entry name" value="Ankyrin_rpt-contain_sf"/>
</dbReference>
<organism evidence="4 5">
    <name type="scientific">Streptodolium elevatio</name>
    <dbReference type="NCBI Taxonomy" id="3157996"/>
    <lineage>
        <taxon>Bacteria</taxon>
        <taxon>Bacillati</taxon>
        <taxon>Actinomycetota</taxon>
        <taxon>Actinomycetes</taxon>
        <taxon>Kitasatosporales</taxon>
        <taxon>Streptomycetaceae</taxon>
        <taxon>Streptodolium</taxon>
    </lineage>
</organism>
<reference evidence="4 5" key="1">
    <citation type="submission" date="2024-06" db="EMBL/GenBank/DDBJ databases">
        <title>The Natural Products Discovery Center: Release of the First 8490 Sequenced Strains for Exploring Actinobacteria Biosynthetic Diversity.</title>
        <authorList>
            <person name="Kalkreuter E."/>
            <person name="Kautsar S.A."/>
            <person name="Yang D."/>
            <person name="Bader C.D."/>
            <person name="Teijaro C.N."/>
            <person name="Fluegel L."/>
            <person name="Davis C.M."/>
            <person name="Simpson J.R."/>
            <person name="Lauterbach L."/>
            <person name="Steele A.D."/>
            <person name="Gui C."/>
            <person name="Meng S."/>
            <person name="Li G."/>
            <person name="Viehrig K."/>
            <person name="Ye F."/>
            <person name="Su P."/>
            <person name="Kiefer A.F."/>
            <person name="Nichols A."/>
            <person name="Cepeda A.J."/>
            <person name="Yan W."/>
            <person name="Fan B."/>
            <person name="Jiang Y."/>
            <person name="Adhikari A."/>
            <person name="Zheng C.-J."/>
            <person name="Schuster L."/>
            <person name="Cowan T.M."/>
            <person name="Smanski M.J."/>
            <person name="Chevrette M.G."/>
            <person name="De Carvalho L.P.S."/>
            <person name="Shen B."/>
        </authorList>
    </citation>
    <scope>NUCLEOTIDE SEQUENCE [LARGE SCALE GENOMIC DNA]</scope>
    <source>
        <strain evidence="4 5">NPDC048946</strain>
    </source>
</reference>
<dbReference type="InterPro" id="IPR002110">
    <property type="entry name" value="Ankyrin_rpt"/>
</dbReference>
<dbReference type="EMBL" id="JBEZFP010000077">
    <property type="protein sequence ID" value="MEU8137009.1"/>
    <property type="molecule type" value="Genomic_DNA"/>
</dbReference>
<evidence type="ECO:0000313" key="5">
    <source>
        <dbReference type="Proteomes" id="UP001551482"/>
    </source>
</evidence>
<dbReference type="PROSITE" id="PS50297">
    <property type="entry name" value="ANK_REP_REGION"/>
    <property type="match status" value="1"/>
</dbReference>
<evidence type="ECO:0000256" key="1">
    <source>
        <dbReference type="ARBA" id="ARBA00022737"/>
    </source>
</evidence>
<comment type="caution">
    <text evidence="4">The sequence shown here is derived from an EMBL/GenBank/DDBJ whole genome shotgun (WGS) entry which is preliminary data.</text>
</comment>
<accession>A0ABV3DMN1</accession>
<dbReference type="Gene3D" id="1.25.40.20">
    <property type="entry name" value="Ankyrin repeat-containing domain"/>
    <property type="match status" value="1"/>
</dbReference>
<sequence length="225" mass="23956">MEKLFRAIRHGDIAVVTALLDKNPALVAAVRKPPPKKDAGQQPLGVALKTGRYDIARLLLDRGADVNFIEAPGVDNRQPVVNDAVEAAVASALGRNPAAATESLAVLKLMLERGADVTAPHPDSGRPVLWWAVFRVRYRRWAELSAGDVTGLTAVFRALVDAGADADATGEWISVYAGSGKVASREHTNVRVYLTGYLTTRSPEPARGLLAILDNIGRPTPSPPG</sequence>
<keyword evidence="2 3" id="KW-0040">ANK repeat</keyword>
<dbReference type="SMART" id="SM00248">
    <property type="entry name" value="ANK"/>
    <property type="match status" value="3"/>
</dbReference>
<feature type="repeat" description="ANK" evidence="3">
    <location>
        <begin position="39"/>
        <end position="71"/>
    </location>
</feature>
<proteinExistence type="predicted"/>
<gene>
    <name evidence="4" type="ORF">AB0C36_26280</name>
</gene>
<dbReference type="PROSITE" id="PS50088">
    <property type="entry name" value="ANK_REPEAT"/>
    <property type="match status" value="1"/>
</dbReference>
<name>A0ABV3DMN1_9ACTN</name>
<dbReference type="SUPFAM" id="SSF48403">
    <property type="entry name" value="Ankyrin repeat"/>
    <property type="match status" value="1"/>
</dbReference>
<dbReference type="Proteomes" id="UP001551482">
    <property type="component" value="Unassembled WGS sequence"/>
</dbReference>
<dbReference type="PANTHER" id="PTHR24198:SF165">
    <property type="entry name" value="ANKYRIN REPEAT-CONTAINING PROTEIN-RELATED"/>
    <property type="match status" value="1"/>
</dbReference>
<keyword evidence="1" id="KW-0677">Repeat</keyword>
<dbReference type="Pfam" id="PF12796">
    <property type="entry name" value="Ank_2"/>
    <property type="match status" value="1"/>
</dbReference>
<evidence type="ECO:0000313" key="4">
    <source>
        <dbReference type="EMBL" id="MEU8137009.1"/>
    </source>
</evidence>